<accession>A0A0A9E1T1</accession>
<name>A0A0A9E1T1_ARUDO</name>
<dbReference type="AlphaFoldDB" id="A0A0A9E1T1"/>
<evidence type="ECO:0000313" key="1">
    <source>
        <dbReference type="EMBL" id="JAD91870.1"/>
    </source>
</evidence>
<reference evidence="1" key="2">
    <citation type="journal article" date="2015" name="Data Brief">
        <title>Shoot transcriptome of the giant reed, Arundo donax.</title>
        <authorList>
            <person name="Barrero R.A."/>
            <person name="Guerrero F.D."/>
            <person name="Moolhuijzen P."/>
            <person name="Goolsby J.A."/>
            <person name="Tidwell J."/>
            <person name="Bellgard S.E."/>
            <person name="Bellgard M.I."/>
        </authorList>
    </citation>
    <scope>NUCLEOTIDE SEQUENCE</scope>
    <source>
        <tissue evidence="1">Shoot tissue taken approximately 20 cm above the soil surface</tissue>
    </source>
</reference>
<organism evidence="1">
    <name type="scientific">Arundo donax</name>
    <name type="common">Giant reed</name>
    <name type="synonym">Donax arundinaceus</name>
    <dbReference type="NCBI Taxonomy" id="35708"/>
    <lineage>
        <taxon>Eukaryota</taxon>
        <taxon>Viridiplantae</taxon>
        <taxon>Streptophyta</taxon>
        <taxon>Embryophyta</taxon>
        <taxon>Tracheophyta</taxon>
        <taxon>Spermatophyta</taxon>
        <taxon>Magnoliopsida</taxon>
        <taxon>Liliopsida</taxon>
        <taxon>Poales</taxon>
        <taxon>Poaceae</taxon>
        <taxon>PACMAD clade</taxon>
        <taxon>Arundinoideae</taxon>
        <taxon>Arundineae</taxon>
        <taxon>Arundo</taxon>
    </lineage>
</organism>
<protein>
    <submittedName>
        <fullName evidence="1">Uncharacterized protein</fullName>
    </submittedName>
</protein>
<sequence>MEKSIVLITMFRDTGFCKVNEYLQLKSCGH</sequence>
<reference evidence="1" key="1">
    <citation type="submission" date="2014-09" db="EMBL/GenBank/DDBJ databases">
        <authorList>
            <person name="Magalhaes I.L.F."/>
            <person name="Oliveira U."/>
            <person name="Santos F.R."/>
            <person name="Vidigal T.H.D.A."/>
            <person name="Brescovit A.D."/>
            <person name="Santos A.J."/>
        </authorList>
    </citation>
    <scope>NUCLEOTIDE SEQUENCE</scope>
    <source>
        <tissue evidence="1">Shoot tissue taken approximately 20 cm above the soil surface</tissue>
    </source>
</reference>
<proteinExistence type="predicted"/>
<dbReference type="EMBL" id="GBRH01206025">
    <property type="protein sequence ID" value="JAD91870.1"/>
    <property type="molecule type" value="Transcribed_RNA"/>
</dbReference>